<dbReference type="AlphaFoldDB" id="A0A8J2RUY4"/>
<reference evidence="1" key="1">
    <citation type="submission" date="2021-11" db="EMBL/GenBank/DDBJ databases">
        <authorList>
            <person name="Schell T."/>
        </authorList>
    </citation>
    <scope>NUCLEOTIDE SEQUENCE</scope>
    <source>
        <strain evidence="1">M5</strain>
    </source>
</reference>
<dbReference type="InterPro" id="IPR012340">
    <property type="entry name" value="NA-bd_OB-fold"/>
</dbReference>
<dbReference type="Gene3D" id="2.40.50.140">
    <property type="entry name" value="Nucleic acid-binding proteins"/>
    <property type="match status" value="1"/>
</dbReference>
<proteinExistence type="predicted"/>
<accession>A0A8J2RUY4</accession>
<sequence length="105" mass="11962">MTPYETQTGKPGHMMSFDFQESSGLKIKGIAFNDAINALDHQVAVGKVYAITKAKVQRGIVIEETREKKKKATYWQVLQVCSQPCCHTYVMNETFEIISFVIRCR</sequence>
<name>A0A8J2RUY4_9CRUS</name>
<keyword evidence="2" id="KW-1185">Reference proteome</keyword>
<dbReference type="OrthoDB" id="1751331at2759"/>
<dbReference type="EMBL" id="CAKKLH010000297">
    <property type="protein sequence ID" value="CAH0109923.1"/>
    <property type="molecule type" value="Genomic_DNA"/>
</dbReference>
<organism evidence="1 2">
    <name type="scientific">Daphnia galeata</name>
    <dbReference type="NCBI Taxonomy" id="27404"/>
    <lineage>
        <taxon>Eukaryota</taxon>
        <taxon>Metazoa</taxon>
        <taxon>Ecdysozoa</taxon>
        <taxon>Arthropoda</taxon>
        <taxon>Crustacea</taxon>
        <taxon>Branchiopoda</taxon>
        <taxon>Diplostraca</taxon>
        <taxon>Cladocera</taxon>
        <taxon>Anomopoda</taxon>
        <taxon>Daphniidae</taxon>
        <taxon>Daphnia</taxon>
    </lineage>
</organism>
<protein>
    <submittedName>
        <fullName evidence="1">Uncharacterized protein</fullName>
    </submittedName>
</protein>
<dbReference type="Proteomes" id="UP000789390">
    <property type="component" value="Unassembled WGS sequence"/>
</dbReference>
<evidence type="ECO:0000313" key="1">
    <source>
        <dbReference type="EMBL" id="CAH0109923.1"/>
    </source>
</evidence>
<evidence type="ECO:0000313" key="2">
    <source>
        <dbReference type="Proteomes" id="UP000789390"/>
    </source>
</evidence>
<gene>
    <name evidence="1" type="ORF">DGAL_LOCUS13413</name>
</gene>
<comment type="caution">
    <text evidence="1">The sequence shown here is derived from an EMBL/GenBank/DDBJ whole genome shotgun (WGS) entry which is preliminary data.</text>
</comment>